<evidence type="ECO:0000256" key="7">
    <source>
        <dbReference type="ARBA" id="ARBA00023136"/>
    </source>
</evidence>
<name>A0ABT6JKV6_9GAMM</name>
<comment type="subcellular location">
    <subcellularLocation>
        <location evidence="9">Cell inner membrane</location>
        <topology evidence="9">Single-pass type II membrane protein</topology>
    </subcellularLocation>
    <subcellularLocation>
        <location evidence="1">Membrane</location>
    </subcellularLocation>
    <text evidence="9">Localizes to the division septum.</text>
</comment>
<proteinExistence type="inferred from homology"/>
<evidence type="ECO:0000256" key="2">
    <source>
        <dbReference type="ARBA" id="ARBA00022475"/>
    </source>
</evidence>
<evidence type="ECO:0000313" key="13">
    <source>
        <dbReference type="Proteomes" id="UP001156831"/>
    </source>
</evidence>
<dbReference type="EMBL" id="JARXRN010000027">
    <property type="protein sequence ID" value="MDH5831304.1"/>
    <property type="molecule type" value="Genomic_DNA"/>
</dbReference>
<feature type="region of interest" description="Disordered" evidence="10">
    <location>
        <begin position="258"/>
        <end position="283"/>
    </location>
</feature>
<evidence type="ECO:0000256" key="1">
    <source>
        <dbReference type="ARBA" id="ARBA00004370"/>
    </source>
</evidence>
<dbReference type="PANTHER" id="PTHR35851">
    <property type="entry name" value="CELL DIVISION PROTEIN FTSQ"/>
    <property type="match status" value="1"/>
</dbReference>
<feature type="domain" description="POTRA" evidence="11">
    <location>
        <begin position="34"/>
        <end position="103"/>
    </location>
</feature>
<evidence type="ECO:0000256" key="3">
    <source>
        <dbReference type="ARBA" id="ARBA00022519"/>
    </source>
</evidence>
<dbReference type="InterPro" id="IPR005548">
    <property type="entry name" value="Cell_div_FtsQ/DivIB_C"/>
</dbReference>
<protein>
    <recommendedName>
        <fullName evidence="9">Cell division protein FtsQ</fullName>
    </recommendedName>
</protein>
<reference evidence="12 13" key="1">
    <citation type="submission" date="2023-04" db="EMBL/GenBank/DDBJ databases">
        <title>Luteimonas sp. M1R5S18.</title>
        <authorList>
            <person name="Sun J.-Q."/>
        </authorList>
    </citation>
    <scope>NUCLEOTIDE SEQUENCE [LARGE SCALE GENOMIC DNA]</scope>
    <source>
        <strain evidence="12 13">M1R5S18</strain>
    </source>
</reference>
<keyword evidence="4 9" id="KW-0132">Cell division</keyword>
<evidence type="ECO:0000256" key="9">
    <source>
        <dbReference type="HAMAP-Rule" id="MF_00911"/>
    </source>
</evidence>
<dbReference type="GO" id="GO:0051301">
    <property type="term" value="P:cell division"/>
    <property type="evidence" value="ECO:0007669"/>
    <property type="project" value="UniProtKB-KW"/>
</dbReference>
<comment type="caution">
    <text evidence="12">The sequence shown here is derived from an EMBL/GenBank/DDBJ whole genome shotgun (WGS) entry which is preliminary data.</text>
</comment>
<dbReference type="Proteomes" id="UP001156831">
    <property type="component" value="Unassembled WGS sequence"/>
</dbReference>
<evidence type="ECO:0000259" key="11">
    <source>
        <dbReference type="PROSITE" id="PS51779"/>
    </source>
</evidence>
<accession>A0ABT6JKV6</accession>
<dbReference type="InterPro" id="IPR045335">
    <property type="entry name" value="FtsQ_C_sf"/>
</dbReference>
<dbReference type="PROSITE" id="PS51779">
    <property type="entry name" value="POTRA"/>
    <property type="match status" value="1"/>
</dbReference>
<gene>
    <name evidence="9" type="primary">ftsQ</name>
    <name evidence="12" type="ORF">QFW80_12345</name>
</gene>
<keyword evidence="13" id="KW-1185">Reference proteome</keyword>
<evidence type="ECO:0000256" key="10">
    <source>
        <dbReference type="SAM" id="MobiDB-lite"/>
    </source>
</evidence>
<keyword evidence="6 9" id="KW-1133">Transmembrane helix</keyword>
<keyword evidence="8 9" id="KW-0131">Cell cycle</keyword>
<keyword evidence="2 9" id="KW-1003">Cell membrane</keyword>
<dbReference type="InterPro" id="IPR013685">
    <property type="entry name" value="POTRA_FtsQ_type"/>
</dbReference>
<dbReference type="PANTHER" id="PTHR35851:SF1">
    <property type="entry name" value="CELL DIVISION PROTEIN FTSQ"/>
    <property type="match status" value="1"/>
</dbReference>
<keyword evidence="7 9" id="KW-0472">Membrane</keyword>
<evidence type="ECO:0000256" key="5">
    <source>
        <dbReference type="ARBA" id="ARBA00022692"/>
    </source>
</evidence>
<evidence type="ECO:0000256" key="6">
    <source>
        <dbReference type="ARBA" id="ARBA00022989"/>
    </source>
</evidence>
<dbReference type="HAMAP" id="MF_00911">
    <property type="entry name" value="FtsQ_subfam"/>
    <property type="match status" value="1"/>
</dbReference>
<comment type="function">
    <text evidence="9">Essential cell division protein. May link together the upstream cell division proteins, which are predominantly cytoplasmic, with the downstream cell division proteins, which are predominantly periplasmic. May control correct divisome assembly.</text>
</comment>
<comment type="similarity">
    <text evidence="9">Belongs to the FtsQ/DivIB family. FtsQ subfamily.</text>
</comment>
<keyword evidence="5 9" id="KW-0812">Transmembrane</keyword>
<dbReference type="InterPro" id="IPR026579">
    <property type="entry name" value="FtsQ"/>
</dbReference>
<keyword evidence="3 9" id="KW-0997">Cell inner membrane</keyword>
<evidence type="ECO:0000313" key="12">
    <source>
        <dbReference type="EMBL" id="MDH5831304.1"/>
    </source>
</evidence>
<dbReference type="Pfam" id="PF03799">
    <property type="entry name" value="FtsQ_DivIB_C"/>
    <property type="match status" value="1"/>
</dbReference>
<evidence type="ECO:0000256" key="4">
    <source>
        <dbReference type="ARBA" id="ARBA00022618"/>
    </source>
</evidence>
<organism evidence="12 13">
    <name type="scientific">Luteimonas rhizosphaericola</name>
    <dbReference type="NCBI Taxonomy" id="3042024"/>
    <lineage>
        <taxon>Bacteria</taxon>
        <taxon>Pseudomonadati</taxon>
        <taxon>Pseudomonadota</taxon>
        <taxon>Gammaproteobacteria</taxon>
        <taxon>Lysobacterales</taxon>
        <taxon>Lysobacteraceae</taxon>
        <taxon>Luteimonas</taxon>
    </lineage>
</organism>
<dbReference type="InterPro" id="IPR034746">
    <property type="entry name" value="POTRA"/>
</dbReference>
<dbReference type="Gene3D" id="3.40.50.11690">
    <property type="entry name" value="Cell division protein FtsQ/DivIB"/>
    <property type="match status" value="1"/>
</dbReference>
<evidence type="ECO:0000256" key="8">
    <source>
        <dbReference type="ARBA" id="ARBA00023306"/>
    </source>
</evidence>
<dbReference type="Gene3D" id="3.10.20.310">
    <property type="entry name" value="membrane protein fhac"/>
    <property type="match status" value="1"/>
</dbReference>
<sequence>MRRTLQVVTWAMAIALVALPVVALVNGWIGAERWPLRTLRVTEGLERVDPARLREVLLPHASAGFFAVRLDQAQTAVARLPWVEHAEVRKLWPDVLEVRIVEHRPFARWGSDRLLSEQGRLFPVEGIEVPAGLPELQGPDARVPDVVALYNEARELFVPGGFAIAKLALDRRDSWSLVLDNGVEVTVGSQEARLRLQRFARVLPQLLARAPQPLRRADLRYTNGFALEWATPGADGDASGGVDVPAAPAAALARLASSPHGEALVPRPNANPVPRFPVSGSST</sequence>
<dbReference type="Pfam" id="PF08478">
    <property type="entry name" value="POTRA_1"/>
    <property type="match status" value="1"/>
</dbReference>
<comment type="subunit">
    <text evidence="9">Part of a complex composed of FtsB, FtsL and FtsQ.</text>
</comment>